<feature type="compositionally biased region" description="Low complexity" evidence="1">
    <location>
        <begin position="175"/>
        <end position="187"/>
    </location>
</feature>
<dbReference type="InterPro" id="IPR032348">
    <property type="entry name" value="HECW_N"/>
</dbReference>
<sequence>MWVDSSSYYFLPSSLATEMIASGLLFVAPNLSAFFMTSYRNVYWVLVTAETKICFKYYHGESGALRATTPCITVKNPGVPVSVRAEGQVEDQLGSEHCRKLVSFTLSAREKEWPPQIHTPWPGEALHHYSQHHQPCVAWGEASPDAVGTILGSGDPGSPSDDEDLPQASSSSRVTGGPSPTGSDDGPLLVNGICCYGDDSVWHEPGHMRGGDLPSAILEVHTHRQVSLNDYLDALEVHTGAGDLPLVAPLPKLRSSFPTDTRLNAMLHIDSDEDEDTAGQHRDQSQETRTEQRTDSPSRSAALQNEGLKEHTGAGADQGSSAQLCIEPLEAENEGAAGEGENRGSALTGACVGGAEGAAGALAEAAQVTSAAVSSSQMPGAEAAAAGPQGDSLPECSCQEQSSRIGTCNPSLGPLSPIQVSKSTFFLLCSQQLGSAGVYKQFLCIISFSATRRLKPEKNLLQRQKRKGESHPAARQMGRLEHLLRAVLFSLEEVLKLVGGLTKCRNLFKASKLILKGTNLGTAAVCLVK</sequence>
<protein>
    <recommendedName>
        <fullName evidence="2">E3 ubiquitin-protein ligase HECW1/2 N-terminal domain-containing protein</fullName>
    </recommendedName>
</protein>
<accession>A0ABV0PY43</accession>
<feature type="domain" description="E3 ubiquitin-protein ligase HECW1/2 N-terminal" evidence="2">
    <location>
        <begin position="47"/>
        <end position="79"/>
    </location>
</feature>
<organism evidence="3 4">
    <name type="scientific">Goodea atripinnis</name>
    <dbReference type="NCBI Taxonomy" id="208336"/>
    <lineage>
        <taxon>Eukaryota</taxon>
        <taxon>Metazoa</taxon>
        <taxon>Chordata</taxon>
        <taxon>Craniata</taxon>
        <taxon>Vertebrata</taxon>
        <taxon>Euteleostomi</taxon>
        <taxon>Actinopterygii</taxon>
        <taxon>Neopterygii</taxon>
        <taxon>Teleostei</taxon>
        <taxon>Neoteleostei</taxon>
        <taxon>Acanthomorphata</taxon>
        <taxon>Ovalentaria</taxon>
        <taxon>Atherinomorphae</taxon>
        <taxon>Cyprinodontiformes</taxon>
        <taxon>Goodeidae</taxon>
        <taxon>Goodea</taxon>
    </lineage>
</organism>
<evidence type="ECO:0000256" key="1">
    <source>
        <dbReference type="SAM" id="MobiDB-lite"/>
    </source>
</evidence>
<proteinExistence type="predicted"/>
<feature type="region of interest" description="Disordered" evidence="1">
    <location>
        <begin position="147"/>
        <end position="188"/>
    </location>
</feature>
<gene>
    <name evidence="3" type="ORF">GOODEAATRI_014966</name>
</gene>
<dbReference type="Pfam" id="PF16562">
    <property type="entry name" value="HECW_N"/>
    <property type="match status" value="1"/>
</dbReference>
<evidence type="ECO:0000313" key="3">
    <source>
        <dbReference type="EMBL" id="MEQ2188431.1"/>
    </source>
</evidence>
<name>A0ABV0PY43_9TELE</name>
<feature type="compositionally biased region" description="Basic and acidic residues" evidence="1">
    <location>
        <begin position="278"/>
        <end position="296"/>
    </location>
</feature>
<evidence type="ECO:0000259" key="2">
    <source>
        <dbReference type="Pfam" id="PF16562"/>
    </source>
</evidence>
<dbReference type="EMBL" id="JAHRIO010091042">
    <property type="protein sequence ID" value="MEQ2188431.1"/>
    <property type="molecule type" value="Genomic_DNA"/>
</dbReference>
<dbReference type="Proteomes" id="UP001476798">
    <property type="component" value="Unassembled WGS sequence"/>
</dbReference>
<comment type="caution">
    <text evidence="3">The sequence shown here is derived from an EMBL/GenBank/DDBJ whole genome shotgun (WGS) entry which is preliminary data.</text>
</comment>
<reference evidence="3 4" key="1">
    <citation type="submission" date="2021-06" db="EMBL/GenBank/DDBJ databases">
        <authorList>
            <person name="Palmer J.M."/>
        </authorList>
    </citation>
    <scope>NUCLEOTIDE SEQUENCE [LARGE SCALE GENOMIC DNA]</scope>
    <source>
        <strain evidence="3 4">GA_2019</strain>
        <tissue evidence="3">Muscle</tissue>
    </source>
</reference>
<evidence type="ECO:0000313" key="4">
    <source>
        <dbReference type="Proteomes" id="UP001476798"/>
    </source>
</evidence>
<feature type="region of interest" description="Disordered" evidence="1">
    <location>
        <begin position="269"/>
        <end position="302"/>
    </location>
</feature>
<keyword evidence="4" id="KW-1185">Reference proteome</keyword>
<dbReference type="Gene3D" id="2.60.40.2840">
    <property type="match status" value="1"/>
</dbReference>